<dbReference type="Gene3D" id="1.10.238.20">
    <property type="entry name" value="Pheromone/general odorant binding protein domain"/>
    <property type="match status" value="1"/>
</dbReference>
<proteinExistence type="predicted"/>
<dbReference type="InterPro" id="IPR006170">
    <property type="entry name" value="PBP/GOBP"/>
</dbReference>
<comment type="caution">
    <text evidence="2">The sequence shown here is derived from an EMBL/GenBank/DDBJ whole genome shotgun (WGS) entry which is preliminary data.</text>
</comment>
<name>A0A8K0KJ16_LADFU</name>
<dbReference type="GO" id="GO:0005549">
    <property type="term" value="F:odorant binding"/>
    <property type="evidence" value="ECO:0007669"/>
    <property type="project" value="InterPro"/>
</dbReference>
<reference evidence="2" key="1">
    <citation type="submission" date="2013-04" db="EMBL/GenBank/DDBJ databases">
        <authorList>
            <person name="Qu J."/>
            <person name="Murali S.C."/>
            <person name="Bandaranaike D."/>
            <person name="Bellair M."/>
            <person name="Blankenburg K."/>
            <person name="Chao H."/>
            <person name="Dinh H."/>
            <person name="Doddapaneni H."/>
            <person name="Downs B."/>
            <person name="Dugan-Rocha S."/>
            <person name="Elkadiri S."/>
            <person name="Gnanaolivu R.D."/>
            <person name="Hernandez B."/>
            <person name="Javaid M."/>
            <person name="Jayaseelan J.C."/>
            <person name="Lee S."/>
            <person name="Li M."/>
            <person name="Ming W."/>
            <person name="Munidasa M."/>
            <person name="Muniz J."/>
            <person name="Nguyen L."/>
            <person name="Ongeri F."/>
            <person name="Osuji N."/>
            <person name="Pu L.-L."/>
            <person name="Puazo M."/>
            <person name="Qu C."/>
            <person name="Quiroz J."/>
            <person name="Raj R."/>
            <person name="Weissenberger G."/>
            <person name="Xin Y."/>
            <person name="Zou X."/>
            <person name="Han Y."/>
            <person name="Richards S."/>
            <person name="Worley K."/>
            <person name="Muzny D."/>
            <person name="Gibbs R."/>
        </authorList>
    </citation>
    <scope>NUCLEOTIDE SEQUENCE</scope>
    <source>
        <strain evidence="2">Sampled in the wild</strain>
    </source>
</reference>
<feature type="signal peptide" evidence="1">
    <location>
        <begin position="1"/>
        <end position="25"/>
    </location>
</feature>
<dbReference type="EMBL" id="KZ308993">
    <property type="protein sequence ID" value="KAG8236161.1"/>
    <property type="molecule type" value="Genomic_DNA"/>
</dbReference>
<keyword evidence="3" id="KW-1185">Reference proteome</keyword>
<evidence type="ECO:0000313" key="3">
    <source>
        <dbReference type="Proteomes" id="UP000792457"/>
    </source>
</evidence>
<feature type="chain" id="PRO_5035437595" evidence="1">
    <location>
        <begin position="26"/>
        <end position="147"/>
    </location>
</feature>
<protein>
    <submittedName>
        <fullName evidence="2">Uncharacterized protein</fullName>
    </submittedName>
</protein>
<dbReference type="CDD" id="cd23992">
    <property type="entry name" value="PBP_GOBP"/>
    <property type="match status" value="1"/>
</dbReference>
<dbReference type="Proteomes" id="UP000792457">
    <property type="component" value="Unassembled WGS sequence"/>
</dbReference>
<dbReference type="Pfam" id="PF01395">
    <property type="entry name" value="PBP_GOBP"/>
    <property type="match status" value="1"/>
</dbReference>
<accession>A0A8K0KJ16</accession>
<sequence>MEFPIAVLSQVVFLVLASVASGAAANTAELSDLMAKGITNCQQRFPIPSDQLQSFMETKLLKDDTNEAATCFVQCVLEGLGVVSNGVALVESMQKMTEDYFRGRMKPDGSMVNVDLLKKNVEDCARSETGNITCQKNYRIWRCTQMK</sequence>
<dbReference type="InterPro" id="IPR036728">
    <property type="entry name" value="PBP_GOBP_sf"/>
</dbReference>
<organism evidence="2 3">
    <name type="scientific">Ladona fulva</name>
    <name type="common">Scarce chaser dragonfly</name>
    <name type="synonym">Libellula fulva</name>
    <dbReference type="NCBI Taxonomy" id="123851"/>
    <lineage>
        <taxon>Eukaryota</taxon>
        <taxon>Metazoa</taxon>
        <taxon>Ecdysozoa</taxon>
        <taxon>Arthropoda</taxon>
        <taxon>Hexapoda</taxon>
        <taxon>Insecta</taxon>
        <taxon>Pterygota</taxon>
        <taxon>Palaeoptera</taxon>
        <taxon>Odonata</taxon>
        <taxon>Epiprocta</taxon>
        <taxon>Anisoptera</taxon>
        <taxon>Libelluloidea</taxon>
        <taxon>Libellulidae</taxon>
        <taxon>Ladona</taxon>
    </lineage>
</organism>
<dbReference type="SUPFAM" id="SSF47565">
    <property type="entry name" value="Insect pheromone/odorant-binding proteins"/>
    <property type="match status" value="1"/>
</dbReference>
<reference evidence="2" key="2">
    <citation type="submission" date="2017-10" db="EMBL/GenBank/DDBJ databases">
        <title>Ladona fulva Genome sequencing and assembly.</title>
        <authorList>
            <person name="Murali S."/>
            <person name="Richards S."/>
            <person name="Bandaranaike D."/>
            <person name="Bellair M."/>
            <person name="Blankenburg K."/>
            <person name="Chao H."/>
            <person name="Dinh H."/>
            <person name="Doddapaneni H."/>
            <person name="Dugan-Rocha S."/>
            <person name="Elkadiri S."/>
            <person name="Gnanaolivu R."/>
            <person name="Hernandez B."/>
            <person name="Skinner E."/>
            <person name="Javaid M."/>
            <person name="Lee S."/>
            <person name="Li M."/>
            <person name="Ming W."/>
            <person name="Munidasa M."/>
            <person name="Muniz J."/>
            <person name="Nguyen L."/>
            <person name="Hughes D."/>
            <person name="Osuji N."/>
            <person name="Pu L.-L."/>
            <person name="Puazo M."/>
            <person name="Qu C."/>
            <person name="Quiroz J."/>
            <person name="Raj R."/>
            <person name="Weissenberger G."/>
            <person name="Xin Y."/>
            <person name="Zou X."/>
            <person name="Han Y."/>
            <person name="Worley K."/>
            <person name="Muzny D."/>
            <person name="Gibbs R."/>
        </authorList>
    </citation>
    <scope>NUCLEOTIDE SEQUENCE</scope>
    <source>
        <strain evidence="2">Sampled in the wild</strain>
    </source>
</reference>
<feature type="non-terminal residue" evidence="2">
    <location>
        <position position="1"/>
    </location>
</feature>
<evidence type="ECO:0000313" key="2">
    <source>
        <dbReference type="EMBL" id="KAG8236161.1"/>
    </source>
</evidence>
<keyword evidence="1" id="KW-0732">Signal</keyword>
<gene>
    <name evidence="2" type="ORF">J437_LFUL005268</name>
</gene>
<dbReference type="OrthoDB" id="7665616at2759"/>
<dbReference type="AlphaFoldDB" id="A0A8K0KJ16"/>
<evidence type="ECO:0000256" key="1">
    <source>
        <dbReference type="SAM" id="SignalP"/>
    </source>
</evidence>